<evidence type="ECO:0000256" key="7">
    <source>
        <dbReference type="ARBA" id="ARBA00023209"/>
    </source>
</evidence>
<dbReference type="PROSITE" id="PS50146">
    <property type="entry name" value="DAGK"/>
    <property type="match status" value="1"/>
</dbReference>
<keyword evidence="9" id="KW-0472">Membrane</keyword>
<evidence type="ECO:0000256" key="6">
    <source>
        <dbReference type="ARBA" id="ARBA00022840"/>
    </source>
</evidence>
<comment type="cofactor">
    <cofactor evidence="1">
        <name>Mg(2+)</name>
        <dbReference type="ChEBI" id="CHEBI:18420"/>
    </cofactor>
</comment>
<feature type="transmembrane region" description="Helical" evidence="9">
    <location>
        <begin position="135"/>
        <end position="155"/>
    </location>
</feature>
<dbReference type="InterPro" id="IPR017438">
    <property type="entry name" value="ATP-NAD_kinase_N"/>
</dbReference>
<evidence type="ECO:0000259" key="10">
    <source>
        <dbReference type="PROSITE" id="PS50146"/>
    </source>
</evidence>
<dbReference type="PANTHER" id="PTHR12358:SF54">
    <property type="entry name" value="SPHINGOSINE KINASE RELATED PROTEIN"/>
    <property type="match status" value="1"/>
</dbReference>
<organism evidence="11 12">
    <name type="scientific">Actinomyces respiraculi</name>
    <dbReference type="NCBI Taxonomy" id="2744574"/>
    <lineage>
        <taxon>Bacteria</taxon>
        <taxon>Bacillati</taxon>
        <taxon>Actinomycetota</taxon>
        <taxon>Actinomycetes</taxon>
        <taxon>Actinomycetales</taxon>
        <taxon>Actinomycetaceae</taxon>
        <taxon>Actinomyces</taxon>
    </lineage>
</organism>
<dbReference type="PANTHER" id="PTHR12358">
    <property type="entry name" value="SPHINGOSINE KINASE"/>
    <property type="match status" value="1"/>
</dbReference>
<comment type="similarity">
    <text evidence="2">Belongs to the diacylglycerol/lipid kinase family.</text>
</comment>
<dbReference type="AlphaFoldDB" id="A0A7T0PWC2"/>
<evidence type="ECO:0000313" key="11">
    <source>
        <dbReference type="EMBL" id="QPL05333.1"/>
    </source>
</evidence>
<evidence type="ECO:0000256" key="1">
    <source>
        <dbReference type="ARBA" id="ARBA00001946"/>
    </source>
</evidence>
<reference evidence="11 12" key="1">
    <citation type="submission" date="2020-11" db="EMBL/GenBank/DDBJ databases">
        <title>Actinomyces sp. ZJ750.</title>
        <authorList>
            <person name="Zhou J."/>
        </authorList>
    </citation>
    <scope>NUCLEOTIDE SEQUENCE [LARGE SCALE GENOMIC DNA]</scope>
    <source>
        <strain evidence="11 12">ZJ750</strain>
    </source>
</reference>
<protein>
    <submittedName>
        <fullName evidence="11">YegS/Rv2252/BmrU family lipid kinase</fullName>
    </submittedName>
</protein>
<keyword evidence="6" id="KW-0067">ATP-binding</keyword>
<dbReference type="InterPro" id="IPR050187">
    <property type="entry name" value="Lipid_Phosphate_FormReg"/>
</dbReference>
<feature type="transmembrane region" description="Helical" evidence="9">
    <location>
        <begin position="191"/>
        <end position="211"/>
    </location>
</feature>
<name>A0A7T0PWC2_9ACTO</name>
<gene>
    <name evidence="11" type="ORF">ID810_11605</name>
</gene>
<keyword evidence="7" id="KW-0444">Lipid biosynthesis</keyword>
<dbReference type="EMBL" id="CP063989">
    <property type="protein sequence ID" value="QPL05333.1"/>
    <property type="molecule type" value="Genomic_DNA"/>
</dbReference>
<keyword evidence="4" id="KW-0547">Nucleotide-binding</keyword>
<dbReference type="GO" id="GO:0005524">
    <property type="term" value="F:ATP binding"/>
    <property type="evidence" value="ECO:0007669"/>
    <property type="project" value="UniProtKB-KW"/>
</dbReference>
<dbReference type="Gene3D" id="2.60.200.40">
    <property type="match status" value="1"/>
</dbReference>
<dbReference type="CDD" id="cd01610">
    <property type="entry name" value="PAP2_like"/>
    <property type="match status" value="1"/>
</dbReference>
<evidence type="ECO:0000256" key="3">
    <source>
        <dbReference type="ARBA" id="ARBA00022679"/>
    </source>
</evidence>
<dbReference type="InterPro" id="IPR016064">
    <property type="entry name" value="NAD/diacylglycerol_kinase_sf"/>
</dbReference>
<dbReference type="GO" id="GO:0016301">
    <property type="term" value="F:kinase activity"/>
    <property type="evidence" value="ECO:0007669"/>
    <property type="project" value="UniProtKB-KW"/>
</dbReference>
<feature type="transmembrane region" description="Helical" evidence="9">
    <location>
        <begin position="92"/>
        <end position="115"/>
    </location>
</feature>
<keyword evidence="7" id="KW-0594">Phospholipid biosynthesis</keyword>
<dbReference type="KEGG" id="arep:ID810_11605"/>
<dbReference type="SUPFAM" id="SSF111331">
    <property type="entry name" value="NAD kinase/diacylglycerol kinase-like"/>
    <property type="match status" value="1"/>
</dbReference>
<feature type="transmembrane region" description="Helical" evidence="9">
    <location>
        <begin position="12"/>
        <end position="35"/>
    </location>
</feature>
<dbReference type="SUPFAM" id="SSF48317">
    <property type="entry name" value="Acid phosphatase/Vanadium-dependent haloperoxidase"/>
    <property type="match status" value="1"/>
</dbReference>
<evidence type="ECO:0000256" key="9">
    <source>
        <dbReference type="SAM" id="Phobius"/>
    </source>
</evidence>
<dbReference type="SMART" id="SM00046">
    <property type="entry name" value="DAGKc"/>
    <property type="match status" value="1"/>
</dbReference>
<evidence type="ECO:0000313" key="12">
    <source>
        <dbReference type="Proteomes" id="UP000594637"/>
    </source>
</evidence>
<dbReference type="InterPro" id="IPR036938">
    <property type="entry name" value="PAP2/HPO_sf"/>
</dbReference>
<evidence type="ECO:0000256" key="2">
    <source>
        <dbReference type="ARBA" id="ARBA00005983"/>
    </source>
</evidence>
<feature type="domain" description="DAGKc" evidence="10">
    <location>
        <begin position="227"/>
        <end position="358"/>
    </location>
</feature>
<dbReference type="RefSeq" id="WP_166858263.1">
    <property type="nucleotide sequence ID" value="NZ_CP063989.1"/>
</dbReference>
<dbReference type="GO" id="GO:0008654">
    <property type="term" value="P:phospholipid biosynthetic process"/>
    <property type="evidence" value="ECO:0007669"/>
    <property type="project" value="UniProtKB-KW"/>
</dbReference>
<dbReference type="InterPro" id="IPR001206">
    <property type="entry name" value="Diacylglycerol_kinase_cat_dom"/>
</dbReference>
<dbReference type="Proteomes" id="UP000594637">
    <property type="component" value="Chromosome"/>
</dbReference>
<evidence type="ECO:0000256" key="5">
    <source>
        <dbReference type="ARBA" id="ARBA00022777"/>
    </source>
</evidence>
<keyword evidence="5 11" id="KW-0418">Kinase</keyword>
<proteinExistence type="inferred from homology"/>
<evidence type="ECO:0000256" key="4">
    <source>
        <dbReference type="ARBA" id="ARBA00022741"/>
    </source>
</evidence>
<keyword evidence="9" id="KW-0812">Transmembrane</keyword>
<keyword evidence="3" id="KW-0808">Transferase</keyword>
<dbReference type="Gene3D" id="3.40.50.10330">
    <property type="entry name" value="Probable inorganic polyphosphate/atp-NAD kinase, domain 1"/>
    <property type="match status" value="1"/>
</dbReference>
<dbReference type="Pfam" id="PF19279">
    <property type="entry name" value="YegS_C"/>
    <property type="match status" value="1"/>
</dbReference>
<keyword evidence="7" id="KW-0443">Lipid metabolism</keyword>
<feature type="transmembrane region" description="Helical" evidence="9">
    <location>
        <begin position="162"/>
        <end position="179"/>
    </location>
</feature>
<feature type="transmembrane region" description="Helical" evidence="9">
    <location>
        <begin position="63"/>
        <end position="85"/>
    </location>
</feature>
<keyword evidence="8" id="KW-1208">Phospholipid metabolism</keyword>
<dbReference type="InterPro" id="IPR005218">
    <property type="entry name" value="Diacylglycerol/lipid_kinase"/>
</dbReference>
<dbReference type="InterPro" id="IPR045540">
    <property type="entry name" value="YegS/DAGK_C"/>
</dbReference>
<accession>A0A7T0PWC2</accession>
<keyword evidence="9" id="KW-1133">Transmembrane helix</keyword>
<sequence length="529" mass="55669">MARRTSPPRPRLLTLELSTAALSLLAFAAWTWLVLTGRTTSLDTRLDAPALPLRSVRGQLSEAFSLLTHPLLVLLAVLAVAVFSYKKRMRRLAIALAVAAAGVPAALALSAWLGVGLPPTAFADSVSRLGGAYPSSHIAAITIGSWVMVTLVRAHRRPGSSVLTWSLLAGCLTLLTAVAQWATGLAHVSDIIGGSLFGVAVANVALMVGGVRPILVDWAHQGLPTEQVNAHAAVVLNPTKFDDLSLLRRRVEATVLERGWRPTTWLETSADDPGHEAARRALADGADLVLVAGGDGTVRAVSAELVGTGVPMALLPSGTGNLLARNLGVPLDVDSALDLAFAGRERAIDVVGVTWLDPQEQAERTERFVVMAGLGLDAQIMEDTNDDLKKVIRSGAYAVAAMQNAVPDPFPVAVTLDDGEAEERSTVMALMGNVGTITGGMTIFPDAQPDDGALDLMIASPDRVIDWARLGTQILTGRDAEGFRTTSAGRVLIETDKPVPFELDGDPVGSTRRVEAVVEPGALTVVVPR</sequence>
<dbReference type="Pfam" id="PF00781">
    <property type="entry name" value="DAGK_cat"/>
    <property type="match status" value="1"/>
</dbReference>
<keyword evidence="12" id="KW-1185">Reference proteome</keyword>
<evidence type="ECO:0000256" key="8">
    <source>
        <dbReference type="ARBA" id="ARBA00023264"/>
    </source>
</evidence>
<dbReference type="NCBIfam" id="TIGR00147">
    <property type="entry name" value="YegS/Rv2252/BmrU family lipid kinase"/>
    <property type="match status" value="1"/>
</dbReference>